<dbReference type="InterPro" id="IPR001584">
    <property type="entry name" value="Integrase_cat-core"/>
</dbReference>
<proteinExistence type="predicted"/>
<dbReference type="PANTHER" id="PTHR35004:SF6">
    <property type="entry name" value="TRANSPOSASE"/>
    <property type="match status" value="1"/>
</dbReference>
<dbReference type="GO" id="GO:0015074">
    <property type="term" value="P:DNA integration"/>
    <property type="evidence" value="ECO:0007669"/>
    <property type="project" value="InterPro"/>
</dbReference>
<dbReference type="InterPro" id="IPR009057">
    <property type="entry name" value="Homeodomain-like_sf"/>
</dbReference>
<feature type="domain" description="Integrase catalytic" evidence="1">
    <location>
        <begin position="179"/>
        <end position="339"/>
    </location>
</feature>
<dbReference type="SUPFAM" id="SSF46689">
    <property type="entry name" value="Homeodomain-like"/>
    <property type="match status" value="1"/>
</dbReference>
<dbReference type="InterPro" id="IPR036388">
    <property type="entry name" value="WH-like_DNA-bd_sf"/>
</dbReference>
<protein>
    <submittedName>
        <fullName evidence="2">Integrase catalytic region</fullName>
    </submittedName>
</protein>
<evidence type="ECO:0000259" key="1">
    <source>
        <dbReference type="PROSITE" id="PS50994"/>
    </source>
</evidence>
<dbReference type="PANTHER" id="PTHR35004">
    <property type="entry name" value="TRANSPOSASE RV3428C-RELATED"/>
    <property type="match status" value="1"/>
</dbReference>
<dbReference type="Gene3D" id="3.30.420.10">
    <property type="entry name" value="Ribonuclease H-like superfamily/Ribonuclease H"/>
    <property type="match status" value="1"/>
</dbReference>
<dbReference type="Pfam" id="PF13565">
    <property type="entry name" value="HTH_32"/>
    <property type="match status" value="1"/>
</dbReference>
<name>D7BGQ9_ALLS1</name>
<dbReference type="PROSITE" id="PS50994">
    <property type="entry name" value="INTEGRASE"/>
    <property type="match status" value="1"/>
</dbReference>
<dbReference type="KEGG" id="msv:Mesil_0118"/>
<dbReference type="EMBL" id="CP002042">
    <property type="protein sequence ID" value="ADH62063.1"/>
    <property type="molecule type" value="Genomic_DNA"/>
</dbReference>
<dbReference type="Gene3D" id="1.10.10.10">
    <property type="entry name" value="Winged helix-like DNA-binding domain superfamily/Winged helix DNA-binding domain"/>
    <property type="match status" value="1"/>
</dbReference>
<organism evidence="2 3">
    <name type="scientific">Allomeiothermus silvanus (strain ATCC 700542 / DSM 9946 / NBRC 106475 / NCIMB 13440 / VI-R2)</name>
    <name type="common">Thermus silvanus</name>
    <dbReference type="NCBI Taxonomy" id="526227"/>
    <lineage>
        <taxon>Bacteria</taxon>
        <taxon>Thermotogati</taxon>
        <taxon>Deinococcota</taxon>
        <taxon>Deinococci</taxon>
        <taxon>Thermales</taxon>
        <taxon>Thermaceae</taxon>
        <taxon>Allomeiothermus</taxon>
    </lineage>
</organism>
<dbReference type="InterPro" id="IPR036397">
    <property type="entry name" value="RNaseH_sf"/>
</dbReference>
<dbReference type="Pfam" id="PF13683">
    <property type="entry name" value="rve_3"/>
    <property type="match status" value="1"/>
</dbReference>
<evidence type="ECO:0000313" key="3">
    <source>
        <dbReference type="Proteomes" id="UP000001916"/>
    </source>
</evidence>
<reference evidence="2 3" key="1">
    <citation type="journal article" date="2010" name="Stand. Genomic Sci.">
        <title>Complete genome sequence of Meiothermus silvanus type strain (VI-R2).</title>
        <authorList>
            <person name="Sikorski J."/>
            <person name="Tindall B.J."/>
            <person name="Lowry S."/>
            <person name="Lucas S."/>
            <person name="Nolan M."/>
            <person name="Copeland A."/>
            <person name="Glavina Del Rio T."/>
            <person name="Tice H."/>
            <person name="Cheng J.F."/>
            <person name="Han C."/>
            <person name="Pitluck S."/>
            <person name="Liolios K."/>
            <person name="Ivanova N."/>
            <person name="Mavromatis K."/>
            <person name="Mikhailova N."/>
            <person name="Pati A."/>
            <person name="Goodwin L."/>
            <person name="Chen A."/>
            <person name="Palaniappan K."/>
            <person name="Land M."/>
            <person name="Hauser L."/>
            <person name="Chang Y.J."/>
            <person name="Jeffries C.D."/>
            <person name="Rohde M."/>
            <person name="Goker M."/>
            <person name="Woyke T."/>
            <person name="Bristow J."/>
            <person name="Eisen J.A."/>
            <person name="Markowitz V."/>
            <person name="Hugenholtz P."/>
            <person name="Kyrpides N.C."/>
            <person name="Klenk H.P."/>
            <person name="Lapidus A."/>
        </authorList>
    </citation>
    <scope>NUCLEOTIDE SEQUENCE [LARGE SCALE GENOMIC DNA]</scope>
    <source>
        <strain evidence="3">ATCC 700542 / DSM 9946 / VI-R2</strain>
    </source>
</reference>
<dbReference type="InterPro" id="IPR012337">
    <property type="entry name" value="RNaseH-like_sf"/>
</dbReference>
<dbReference type="HOGENOM" id="CLU_027402_15_2_0"/>
<dbReference type="Proteomes" id="UP000001916">
    <property type="component" value="Chromosome"/>
</dbReference>
<gene>
    <name evidence="2" type="ordered locus">Mesil_0118</name>
</gene>
<evidence type="ECO:0000313" key="2">
    <source>
        <dbReference type="EMBL" id="ADH62063.1"/>
    </source>
</evidence>
<keyword evidence="3" id="KW-1185">Reference proteome</keyword>
<dbReference type="STRING" id="526227.Mesil_0118"/>
<dbReference type="SUPFAM" id="SSF53098">
    <property type="entry name" value="Ribonuclease H-like"/>
    <property type="match status" value="1"/>
</dbReference>
<dbReference type="GO" id="GO:0003676">
    <property type="term" value="F:nucleic acid binding"/>
    <property type="evidence" value="ECO:0007669"/>
    <property type="project" value="InterPro"/>
</dbReference>
<sequence>MQFTTVGREIWRGARQAQRLAEANASDPEVQERLRKLRLVKALRESKKSWKEIQDLVGISRATYHRWQKALKEKGLAGLKPRSRRPKHLRTKVHWTPGLLIRIETLRKENPTWGRWSIWLTLRKEGFQMSERTVGRILAYLEKHRRIESVAGYLARTQRGKLKRRVNRPYAKRKPRGYEARAPGDLVQVDTLTLTLGPGSMVKHFSAIDLHSRFVLAEVHSRATAKLSEGFLSLLLARAPFPIRAIQVDGGSEFMAEFEEACCALGIALFVLPPRSPKLNGHVERMQRTFKEEFYTRPLPTPLSELQAELDTYLDYYNRRRPHMALGGLAPLEFLAKMQEESVPQRVSNVLTDYRGLAPLEFLAKMQEESVPQRVSNVLTDYMGCAKCRLCVITDRSPLRGPSVLRMRVPF</sequence>
<dbReference type="eggNOG" id="COG2801">
    <property type="taxonomic scope" value="Bacteria"/>
</dbReference>
<accession>D7BGQ9</accession>
<dbReference type="AlphaFoldDB" id="D7BGQ9"/>